<dbReference type="EMBL" id="VTOW01000004">
    <property type="protein sequence ID" value="NKE72944.1"/>
    <property type="molecule type" value="Genomic_DNA"/>
</dbReference>
<evidence type="ECO:0000256" key="5">
    <source>
        <dbReference type="ARBA" id="ARBA00022692"/>
    </source>
</evidence>
<dbReference type="Pfam" id="PF01554">
    <property type="entry name" value="MatE"/>
    <property type="match status" value="2"/>
</dbReference>
<dbReference type="GO" id="GO:0006811">
    <property type="term" value="P:monoatomic ion transport"/>
    <property type="evidence" value="ECO:0007669"/>
    <property type="project" value="UniProtKB-KW"/>
</dbReference>
<evidence type="ECO:0000256" key="1">
    <source>
        <dbReference type="ARBA" id="ARBA00004651"/>
    </source>
</evidence>
<feature type="transmembrane region" description="Helical" evidence="10">
    <location>
        <begin position="362"/>
        <end position="385"/>
    </location>
</feature>
<feature type="transmembrane region" description="Helical" evidence="10">
    <location>
        <begin position="405"/>
        <end position="425"/>
    </location>
</feature>
<dbReference type="GO" id="GO:0042910">
    <property type="term" value="F:xenobiotic transmembrane transporter activity"/>
    <property type="evidence" value="ECO:0007669"/>
    <property type="project" value="InterPro"/>
</dbReference>
<keyword evidence="2" id="KW-0813">Transport</keyword>
<feature type="transmembrane region" description="Helical" evidence="10">
    <location>
        <begin position="177"/>
        <end position="200"/>
    </location>
</feature>
<dbReference type="InterPro" id="IPR002528">
    <property type="entry name" value="MATE_fam"/>
</dbReference>
<keyword evidence="8 10" id="KW-0472">Membrane</keyword>
<feature type="transmembrane region" description="Helical" evidence="10">
    <location>
        <begin position="463"/>
        <end position="483"/>
    </location>
</feature>
<feature type="transmembrane region" description="Helical" evidence="10">
    <location>
        <begin position="59"/>
        <end position="84"/>
    </location>
</feature>
<dbReference type="GO" id="GO:0005886">
    <property type="term" value="C:plasma membrane"/>
    <property type="evidence" value="ECO:0007669"/>
    <property type="project" value="UniProtKB-SubCell"/>
</dbReference>
<comment type="subcellular location">
    <subcellularLocation>
        <location evidence="1">Cell membrane</location>
        <topology evidence="1">Multi-pass membrane protein</topology>
    </subcellularLocation>
</comment>
<evidence type="ECO:0000256" key="4">
    <source>
        <dbReference type="ARBA" id="ARBA00022475"/>
    </source>
</evidence>
<evidence type="ECO:0000313" key="11">
    <source>
        <dbReference type="EMBL" id="NKE72944.1"/>
    </source>
</evidence>
<keyword evidence="6 10" id="KW-1133">Transmembrane helix</keyword>
<evidence type="ECO:0000256" key="2">
    <source>
        <dbReference type="ARBA" id="ARBA00022448"/>
    </source>
</evidence>
<evidence type="ECO:0000256" key="9">
    <source>
        <dbReference type="ARBA" id="ARBA00031636"/>
    </source>
</evidence>
<keyword evidence="5 10" id="KW-0812">Transmembrane</keyword>
<sequence length="493" mass="51566">MIDRVWRFLAKFFLLSPGPTGPVAASPSRPALSAGVWATLGEAVRGSRQDFTAVPIRRAVVLLAVPMVLEMSMESLFAIVDIFWVSKLGAEAVATIGLTEAMLSVVYAVAMGLSAGATATVARRIGEKDREGAALAAVQAICAGVVISAAIGATGIWSAPQLLSAMGASPAVVSQGAGYTAVMLGGSVTVVLLFLVNAIFRGAGDAAAAMRSLWLANIINIVLDPFFIFGWGPFPEMGVAGAAVATTIGRGIGVLYQLANLARSGTALSIGRRHLRFDVSVTVRLLRISAFGILQTLVESASWLGLVRILSGFGSAALAGYTIAIRVAIFALLPSFGFANAAATLVGQNLGAGRPERAERSVWIAAFYNFVFLGSVSVVFVLLPGPIVHFFTVDPAVVPFAVDCLRIVALGFLFYAYGFVFAQAFNGAGDTTTPTLLNFFCFWLFKIPAAYLLAMTAGMGPRGVFIAVTAAYSTLAVAGGFLFRRGGWKGRRV</sequence>
<evidence type="ECO:0000256" key="8">
    <source>
        <dbReference type="ARBA" id="ARBA00023136"/>
    </source>
</evidence>
<dbReference type="Proteomes" id="UP000534783">
    <property type="component" value="Unassembled WGS sequence"/>
</dbReference>
<dbReference type="CDD" id="cd13139">
    <property type="entry name" value="MATE_like_14"/>
    <property type="match status" value="1"/>
</dbReference>
<comment type="caution">
    <text evidence="11">The sequence shown here is derived from an EMBL/GenBank/DDBJ whole genome shotgun (WGS) entry which is preliminary data.</text>
</comment>
<proteinExistence type="predicted"/>
<evidence type="ECO:0000256" key="10">
    <source>
        <dbReference type="SAM" id="Phobius"/>
    </source>
</evidence>
<dbReference type="InterPro" id="IPR050222">
    <property type="entry name" value="MATE_MdtK"/>
</dbReference>
<gene>
    <name evidence="11" type="ORF">MNODULE_19510</name>
</gene>
<feature type="transmembrane region" description="Helical" evidence="10">
    <location>
        <begin position="212"/>
        <end position="231"/>
    </location>
</feature>
<evidence type="ECO:0000256" key="6">
    <source>
        <dbReference type="ARBA" id="ARBA00022989"/>
    </source>
</evidence>
<keyword evidence="12" id="KW-1185">Reference proteome</keyword>
<feature type="transmembrane region" description="Helical" evidence="10">
    <location>
        <begin position="237"/>
        <end position="256"/>
    </location>
</feature>
<organism evidence="11 12">
    <name type="scientific">Candidatus Manganitrophus noduliformans</name>
    <dbReference type="NCBI Taxonomy" id="2606439"/>
    <lineage>
        <taxon>Bacteria</taxon>
        <taxon>Pseudomonadati</taxon>
        <taxon>Nitrospirota</taxon>
        <taxon>Nitrospiria</taxon>
        <taxon>Candidatus Troglogloeales</taxon>
        <taxon>Candidatus Manganitrophaceae</taxon>
        <taxon>Candidatus Manganitrophus</taxon>
    </lineage>
</organism>
<feature type="transmembrane region" description="Helical" evidence="10">
    <location>
        <begin position="277"/>
        <end position="298"/>
    </location>
</feature>
<evidence type="ECO:0000313" key="12">
    <source>
        <dbReference type="Proteomes" id="UP000534783"/>
    </source>
</evidence>
<reference evidence="11 12" key="1">
    <citation type="journal article" date="2020" name="Nature">
        <title>Bacterial chemolithoautotrophy via manganese oxidation.</title>
        <authorList>
            <person name="Yu H."/>
            <person name="Leadbetter J.R."/>
        </authorList>
    </citation>
    <scope>NUCLEOTIDE SEQUENCE [LARGE SCALE GENOMIC DNA]</scope>
    <source>
        <strain evidence="11 12">Mn-1</strain>
    </source>
</reference>
<name>A0A7X6DTA0_9BACT</name>
<dbReference type="NCBIfam" id="TIGR00797">
    <property type="entry name" value="matE"/>
    <property type="match status" value="1"/>
</dbReference>
<feature type="transmembrane region" description="Helical" evidence="10">
    <location>
        <begin position="318"/>
        <end position="341"/>
    </location>
</feature>
<dbReference type="AlphaFoldDB" id="A0A7X6DTA0"/>
<dbReference type="InterPro" id="IPR048279">
    <property type="entry name" value="MdtK-like"/>
</dbReference>
<evidence type="ECO:0000256" key="7">
    <source>
        <dbReference type="ARBA" id="ARBA00023065"/>
    </source>
</evidence>
<keyword evidence="3" id="KW-0050">Antiport</keyword>
<accession>A0A7X6DTA0</accession>
<dbReference type="GO" id="GO:0015297">
    <property type="term" value="F:antiporter activity"/>
    <property type="evidence" value="ECO:0007669"/>
    <property type="project" value="UniProtKB-KW"/>
</dbReference>
<dbReference type="PANTHER" id="PTHR43298:SF2">
    <property type="entry name" value="FMN_FAD EXPORTER YEEO-RELATED"/>
    <property type="match status" value="1"/>
</dbReference>
<feature type="transmembrane region" description="Helical" evidence="10">
    <location>
        <begin position="134"/>
        <end position="157"/>
    </location>
</feature>
<keyword evidence="7" id="KW-0406">Ion transport</keyword>
<dbReference type="PANTHER" id="PTHR43298">
    <property type="entry name" value="MULTIDRUG RESISTANCE PROTEIN NORM-RELATED"/>
    <property type="match status" value="1"/>
</dbReference>
<protein>
    <recommendedName>
        <fullName evidence="9">Multidrug-efflux transporter</fullName>
    </recommendedName>
</protein>
<evidence type="ECO:0000256" key="3">
    <source>
        <dbReference type="ARBA" id="ARBA00022449"/>
    </source>
</evidence>
<feature type="transmembrane region" description="Helical" evidence="10">
    <location>
        <begin position="437"/>
        <end position="457"/>
    </location>
</feature>
<keyword evidence="4" id="KW-1003">Cell membrane</keyword>
<dbReference type="RefSeq" id="WP_168062873.1">
    <property type="nucleotide sequence ID" value="NZ_VTOW01000004.1"/>
</dbReference>
<dbReference type="PIRSF" id="PIRSF006603">
    <property type="entry name" value="DinF"/>
    <property type="match status" value="1"/>
</dbReference>